<proteinExistence type="predicted"/>
<name>A0A9N8W5E6_9GLOM</name>
<keyword evidence="2" id="KW-1185">Reference proteome</keyword>
<comment type="caution">
    <text evidence="1">The sequence shown here is derived from an EMBL/GenBank/DDBJ whole genome shotgun (WGS) entry which is preliminary data.</text>
</comment>
<protein>
    <submittedName>
        <fullName evidence="1">3274_t:CDS:1</fullName>
    </submittedName>
</protein>
<sequence>MNDKVKLPHSHYLQSKNYITCEEDNDLDVMMMIFLLKITRTDFDTKEKILRGISMIRKHYSLQYFSQNKFKFRKTSEKYSTTLNGYMS</sequence>
<accession>A0A9N8W5E6</accession>
<dbReference type="Proteomes" id="UP000789706">
    <property type="component" value="Unassembled WGS sequence"/>
</dbReference>
<dbReference type="AlphaFoldDB" id="A0A9N8W5E6"/>
<evidence type="ECO:0000313" key="2">
    <source>
        <dbReference type="Proteomes" id="UP000789706"/>
    </source>
</evidence>
<reference evidence="1" key="1">
    <citation type="submission" date="2021-06" db="EMBL/GenBank/DDBJ databases">
        <authorList>
            <person name="Kallberg Y."/>
            <person name="Tangrot J."/>
            <person name="Rosling A."/>
        </authorList>
    </citation>
    <scope>NUCLEOTIDE SEQUENCE</scope>
    <source>
        <strain evidence="1">AZ414A</strain>
    </source>
</reference>
<dbReference type="EMBL" id="CAJVPK010000207">
    <property type="protein sequence ID" value="CAG8474249.1"/>
    <property type="molecule type" value="Genomic_DNA"/>
</dbReference>
<organism evidence="1 2">
    <name type="scientific">Diversispora eburnea</name>
    <dbReference type="NCBI Taxonomy" id="1213867"/>
    <lineage>
        <taxon>Eukaryota</taxon>
        <taxon>Fungi</taxon>
        <taxon>Fungi incertae sedis</taxon>
        <taxon>Mucoromycota</taxon>
        <taxon>Glomeromycotina</taxon>
        <taxon>Glomeromycetes</taxon>
        <taxon>Diversisporales</taxon>
        <taxon>Diversisporaceae</taxon>
        <taxon>Diversispora</taxon>
    </lineage>
</organism>
<gene>
    <name evidence="1" type="ORF">DEBURN_LOCUS3313</name>
</gene>
<evidence type="ECO:0000313" key="1">
    <source>
        <dbReference type="EMBL" id="CAG8474249.1"/>
    </source>
</evidence>